<proteinExistence type="predicted"/>
<reference evidence="1 2" key="1">
    <citation type="submission" date="2018-03" db="EMBL/GenBank/DDBJ databases">
        <title>Defining the species Micromonospora saelicesensis and Micromonospora noduli under the framework of genomics.</title>
        <authorList>
            <person name="Riesco R."/>
            <person name="Trujillo M.E."/>
        </authorList>
    </citation>
    <scope>NUCLEOTIDE SEQUENCE [LARGE SCALE GENOMIC DNA]</scope>
    <source>
        <strain evidence="1 2">PSN13</strain>
    </source>
</reference>
<gene>
    <name evidence="1" type="ORF">PSN13_05383</name>
</gene>
<dbReference type="Proteomes" id="UP000249419">
    <property type="component" value="Unassembled WGS sequence"/>
</dbReference>
<accession>A0A328NL33</accession>
<dbReference type="AlphaFoldDB" id="A0A328NL33"/>
<name>A0A328NL33_9ACTN</name>
<evidence type="ECO:0000313" key="2">
    <source>
        <dbReference type="Proteomes" id="UP000249419"/>
    </source>
</evidence>
<evidence type="ECO:0000313" key="1">
    <source>
        <dbReference type="EMBL" id="RAO28757.1"/>
    </source>
</evidence>
<protein>
    <submittedName>
        <fullName evidence="1">Uncharacterized protein</fullName>
    </submittedName>
</protein>
<organism evidence="1 2">
    <name type="scientific">Micromonospora saelicesensis</name>
    <dbReference type="NCBI Taxonomy" id="285676"/>
    <lineage>
        <taxon>Bacteria</taxon>
        <taxon>Bacillati</taxon>
        <taxon>Actinomycetota</taxon>
        <taxon>Actinomycetes</taxon>
        <taxon>Micromonosporales</taxon>
        <taxon>Micromonosporaceae</taxon>
        <taxon>Micromonospora</taxon>
    </lineage>
</organism>
<comment type="caution">
    <text evidence="1">The sequence shown here is derived from an EMBL/GenBank/DDBJ whole genome shotgun (WGS) entry which is preliminary data.</text>
</comment>
<dbReference type="EMBL" id="PYAG01000037">
    <property type="protein sequence ID" value="RAO28757.1"/>
    <property type="molecule type" value="Genomic_DNA"/>
</dbReference>
<sequence>MMLAAVVASSRVFVPSALVRRGRAVLPRAVHDRDPGDVGRIAEIRQGHLPATASTRADRHLRVRRRERGVSGAVDADGG</sequence>